<dbReference type="PANTHER" id="PTHR12782:SF5">
    <property type="entry name" value="PROSTAGLANDIN E SYNTHASE 2"/>
    <property type="match status" value="1"/>
</dbReference>
<keyword evidence="3" id="KW-1185">Reference proteome</keyword>
<accession>A0A8J2S7F1</accession>
<evidence type="ECO:0000313" key="3">
    <source>
        <dbReference type="Proteomes" id="UP000789595"/>
    </source>
</evidence>
<dbReference type="PANTHER" id="PTHR12782">
    <property type="entry name" value="MICROSOMAL PROSTAGLANDIN E SYNTHASE-2"/>
    <property type="match status" value="1"/>
</dbReference>
<dbReference type="EMBL" id="CAKKNE010000001">
    <property type="protein sequence ID" value="CAH0365330.1"/>
    <property type="molecule type" value="Genomic_DNA"/>
</dbReference>
<name>A0A8J2S7F1_9STRA</name>
<dbReference type="Pfam" id="PF13417">
    <property type="entry name" value="GST_N_3"/>
    <property type="match status" value="1"/>
</dbReference>
<gene>
    <name evidence="2" type="ORF">PECAL_1P17650</name>
</gene>
<organism evidence="2 3">
    <name type="scientific">Pelagomonas calceolata</name>
    <dbReference type="NCBI Taxonomy" id="35677"/>
    <lineage>
        <taxon>Eukaryota</taxon>
        <taxon>Sar</taxon>
        <taxon>Stramenopiles</taxon>
        <taxon>Ochrophyta</taxon>
        <taxon>Pelagophyceae</taxon>
        <taxon>Pelagomonadales</taxon>
        <taxon>Pelagomonadaceae</taxon>
        <taxon>Pelagomonas</taxon>
    </lineage>
</organism>
<dbReference type="Gene3D" id="3.40.30.10">
    <property type="entry name" value="Glutaredoxin"/>
    <property type="match status" value="1"/>
</dbReference>
<dbReference type="GO" id="GO:0005739">
    <property type="term" value="C:mitochondrion"/>
    <property type="evidence" value="ECO:0007669"/>
    <property type="project" value="TreeGrafter"/>
</dbReference>
<evidence type="ECO:0000259" key="1">
    <source>
        <dbReference type="PROSITE" id="PS50405"/>
    </source>
</evidence>
<dbReference type="Pfam" id="PF13410">
    <property type="entry name" value="GST_C_2"/>
    <property type="match status" value="1"/>
</dbReference>
<proteinExistence type="predicted"/>
<dbReference type="InterPro" id="IPR036282">
    <property type="entry name" value="Glutathione-S-Trfase_C_sf"/>
</dbReference>
<evidence type="ECO:0000313" key="2">
    <source>
        <dbReference type="EMBL" id="CAH0365330.1"/>
    </source>
</evidence>
<dbReference type="OrthoDB" id="423541at2759"/>
<protein>
    <recommendedName>
        <fullName evidence="1">GST C-terminal domain-containing protein</fullName>
    </recommendedName>
</protein>
<sequence length="259" mass="28062">MMATAARRLLVRRGPTRRLGTAPPPPPAGAALRLFGYSICPFCHFVRSAARYTKTTIALTEVNPLTKAEIKFSETHRKVPIAVFDDGSIVVESAAIVDELLRRSPPSEDFASESARTWAAWATHELAPMVYPNLTKTYGECRRALSYADGAFGPMDALLIKHVGALGMSLAHGKIKRKYGIEDERAALFEKLATWEARIGDRPFRGGDAPDLADVAVHGVLGAVAGLPARDDVVEAHPKIGAWLERVEAALGGERVVVR</sequence>
<reference evidence="2" key="1">
    <citation type="submission" date="2021-11" db="EMBL/GenBank/DDBJ databases">
        <authorList>
            <consortium name="Genoscope - CEA"/>
            <person name="William W."/>
        </authorList>
    </citation>
    <scope>NUCLEOTIDE SEQUENCE</scope>
</reference>
<dbReference type="InterPro" id="IPR010987">
    <property type="entry name" value="Glutathione-S-Trfase_C-like"/>
</dbReference>
<dbReference type="SUPFAM" id="SSF47616">
    <property type="entry name" value="GST C-terminal domain-like"/>
    <property type="match status" value="1"/>
</dbReference>
<dbReference type="InterPro" id="IPR004045">
    <property type="entry name" value="Glutathione_S-Trfase_N"/>
</dbReference>
<dbReference type="AlphaFoldDB" id="A0A8J2S7F1"/>
<feature type="domain" description="GST C-terminal" evidence="1">
    <location>
        <begin position="137"/>
        <end position="259"/>
    </location>
</feature>
<dbReference type="SUPFAM" id="SSF52833">
    <property type="entry name" value="Thioredoxin-like"/>
    <property type="match status" value="1"/>
</dbReference>
<comment type="caution">
    <text evidence="2">The sequence shown here is derived from an EMBL/GenBank/DDBJ whole genome shotgun (WGS) entry which is preliminary data.</text>
</comment>
<dbReference type="Gene3D" id="1.20.1050.10">
    <property type="match status" value="1"/>
</dbReference>
<dbReference type="PROSITE" id="PS50405">
    <property type="entry name" value="GST_CTER"/>
    <property type="match status" value="1"/>
</dbReference>
<dbReference type="InterPro" id="IPR036249">
    <property type="entry name" value="Thioredoxin-like_sf"/>
</dbReference>
<dbReference type="Proteomes" id="UP000789595">
    <property type="component" value="Unassembled WGS sequence"/>
</dbReference>